<proteinExistence type="predicted"/>
<reference evidence="3" key="1">
    <citation type="submission" date="2025-08" db="UniProtKB">
        <authorList>
            <consortium name="RefSeq"/>
        </authorList>
    </citation>
    <scope>IDENTIFICATION</scope>
    <source>
        <tissue evidence="3">Meat</tissue>
    </source>
</reference>
<keyword evidence="2" id="KW-1185">Reference proteome</keyword>
<accession>A0A341ACN5</accession>
<dbReference type="RefSeq" id="XP_024587664.1">
    <property type="nucleotide sequence ID" value="XM_024731896.1"/>
</dbReference>
<dbReference type="InParanoid" id="A0A341ACN5"/>
<evidence type="ECO:0000256" key="1">
    <source>
        <dbReference type="SAM" id="MobiDB-lite"/>
    </source>
</evidence>
<dbReference type="KEGG" id="nasi:112390811"/>
<feature type="region of interest" description="Disordered" evidence="1">
    <location>
        <begin position="1"/>
        <end position="40"/>
    </location>
</feature>
<dbReference type="AlphaFoldDB" id="A0A341ACN5"/>
<feature type="compositionally biased region" description="Basic and acidic residues" evidence="1">
    <location>
        <begin position="132"/>
        <end position="143"/>
    </location>
</feature>
<protein>
    <submittedName>
        <fullName evidence="3">Uncharacterized protein LOC112390811</fullName>
    </submittedName>
</protein>
<feature type="compositionally biased region" description="Basic residues" evidence="1">
    <location>
        <begin position="162"/>
        <end position="171"/>
    </location>
</feature>
<organism evidence="2 3">
    <name type="scientific">Neophocaena asiaeorientalis asiaeorientalis</name>
    <name type="common">Yangtze finless porpoise</name>
    <name type="synonym">Neophocaena phocaenoides subsp. asiaeorientalis</name>
    <dbReference type="NCBI Taxonomy" id="1706337"/>
    <lineage>
        <taxon>Eukaryota</taxon>
        <taxon>Metazoa</taxon>
        <taxon>Chordata</taxon>
        <taxon>Craniata</taxon>
        <taxon>Vertebrata</taxon>
        <taxon>Euteleostomi</taxon>
        <taxon>Mammalia</taxon>
        <taxon>Eutheria</taxon>
        <taxon>Laurasiatheria</taxon>
        <taxon>Artiodactyla</taxon>
        <taxon>Whippomorpha</taxon>
        <taxon>Cetacea</taxon>
        <taxon>Odontoceti</taxon>
        <taxon>Phocoenidae</taxon>
        <taxon>Neophocaena</taxon>
    </lineage>
</organism>
<dbReference type="GeneID" id="112390811"/>
<evidence type="ECO:0000313" key="3">
    <source>
        <dbReference type="RefSeq" id="XP_024587664.1"/>
    </source>
</evidence>
<dbReference type="Proteomes" id="UP000252040">
    <property type="component" value="Unplaced"/>
</dbReference>
<feature type="compositionally biased region" description="Basic and acidic residues" evidence="1">
    <location>
        <begin position="172"/>
        <end position="188"/>
    </location>
</feature>
<name>A0A341ACN5_NEOAA</name>
<sequence length="222" mass="23643">MAARGNKRSFPDCGLGISSGTLPASPRGVSSGPQLGAGHRNVPTEAKACALLPSPSEVVGLSPPQRAEKDPKNTILASPYWTAEATTMKGNSNLRTKPSGFFPEQLMTSACRCSPSWAIPTTASVTRALGRGRLEPRRAKDAEVQEVGAPRPRPQQPPGGGGRRRRGRAVSHSREDASAPRAEPHRALDTPPLPDTPAREGRIRRVTFTFKGRRGTVLNDAC</sequence>
<feature type="region of interest" description="Disordered" evidence="1">
    <location>
        <begin position="128"/>
        <end position="205"/>
    </location>
</feature>
<gene>
    <name evidence="3" type="primary">LOC112390811</name>
</gene>
<evidence type="ECO:0000313" key="2">
    <source>
        <dbReference type="Proteomes" id="UP000252040"/>
    </source>
</evidence>